<feature type="compositionally biased region" description="Acidic residues" evidence="2">
    <location>
        <begin position="316"/>
        <end position="329"/>
    </location>
</feature>
<sequence length="346" mass="38190">MSEEVESMKALASVDYFQIRASIKSRASSHGQHEVEYCLNTLCKRATDVAAGDHISLLCPTRVPATSTLRAMAAQAATLRGDEYSSRLPTPPRIVVPPPTANINLAPEFDLHPIAKSGPLAAVNYKHMTTSSLLDWSYERRRQAQQILPFLYLGPMSAVKDRDFLRNEGITLLMAVRHCQTLESKIMQSALNVADELNIEKKALDMSSAYELVASFPRAATVINQHMNSCPGAKVLIFCESGNERSAAVVAAYIMDILADVDHIKAMQIVQAQRFCVNFDDNVKRLLQGYWDILQAKRATANMNTSGTAKRVLERETDDDGMDVDDSGDDGERFGSRTFAPFVDTA</sequence>
<dbReference type="InterPro" id="IPR029021">
    <property type="entry name" value="Prot-tyrosine_phosphatase-like"/>
</dbReference>
<evidence type="ECO:0000256" key="1">
    <source>
        <dbReference type="ARBA" id="ARBA00009649"/>
    </source>
</evidence>
<dbReference type="Proteomes" id="UP000310421">
    <property type="component" value="Unassembled WGS sequence"/>
</dbReference>
<dbReference type="GO" id="GO:0005737">
    <property type="term" value="C:cytoplasm"/>
    <property type="evidence" value="ECO:0007669"/>
    <property type="project" value="TreeGrafter"/>
</dbReference>
<organism evidence="4 5">
    <name type="scientific">Aureobasidium pullulans</name>
    <name type="common">Black yeast</name>
    <name type="synonym">Pullularia pullulans</name>
    <dbReference type="NCBI Taxonomy" id="5580"/>
    <lineage>
        <taxon>Eukaryota</taxon>
        <taxon>Fungi</taxon>
        <taxon>Dikarya</taxon>
        <taxon>Ascomycota</taxon>
        <taxon>Pezizomycotina</taxon>
        <taxon>Dothideomycetes</taxon>
        <taxon>Dothideomycetidae</taxon>
        <taxon>Dothideales</taxon>
        <taxon>Saccotheciaceae</taxon>
        <taxon>Aureobasidium</taxon>
    </lineage>
</organism>
<reference evidence="4 5" key="1">
    <citation type="submission" date="2018-10" db="EMBL/GenBank/DDBJ databases">
        <title>Fifty Aureobasidium pullulans genomes reveal a recombining polyextremotolerant generalist.</title>
        <authorList>
            <person name="Gostincar C."/>
            <person name="Turk M."/>
            <person name="Zajc J."/>
            <person name="Gunde-Cimerman N."/>
        </authorList>
    </citation>
    <scope>NUCLEOTIDE SEQUENCE [LARGE SCALE GENOMIC DNA]</scope>
    <source>
        <strain evidence="4 5">EXF-10751</strain>
    </source>
</reference>
<gene>
    <name evidence="4" type="ORF">D6D20_03321</name>
</gene>
<dbReference type="EMBL" id="QZAN01000025">
    <property type="protein sequence ID" value="THW63783.1"/>
    <property type="molecule type" value="Genomic_DNA"/>
</dbReference>
<dbReference type="Gene3D" id="3.90.190.10">
    <property type="entry name" value="Protein tyrosine phosphatase superfamily"/>
    <property type="match status" value="1"/>
</dbReference>
<dbReference type="InterPro" id="IPR020422">
    <property type="entry name" value="TYR_PHOSPHATASE_DUAL_dom"/>
</dbReference>
<accession>A0A4S8ZAH1</accession>
<feature type="region of interest" description="Disordered" evidence="2">
    <location>
        <begin position="307"/>
        <end position="346"/>
    </location>
</feature>
<dbReference type="SMART" id="SM00195">
    <property type="entry name" value="DSPc"/>
    <property type="match status" value="1"/>
</dbReference>
<comment type="similarity">
    <text evidence="1">Belongs to the protein-tyrosine phosphatase family. Non-receptor class subfamily.</text>
</comment>
<dbReference type="GO" id="GO:0070372">
    <property type="term" value="P:regulation of ERK1 and ERK2 cascade"/>
    <property type="evidence" value="ECO:0007669"/>
    <property type="project" value="TreeGrafter"/>
</dbReference>
<proteinExistence type="inferred from homology"/>
<evidence type="ECO:0000256" key="2">
    <source>
        <dbReference type="SAM" id="MobiDB-lite"/>
    </source>
</evidence>
<evidence type="ECO:0000259" key="3">
    <source>
        <dbReference type="PROSITE" id="PS50056"/>
    </source>
</evidence>
<dbReference type="InterPro" id="IPR052449">
    <property type="entry name" value="STYX-Interacting_Phosphatase"/>
</dbReference>
<name>A0A4S8ZAH1_AURPU</name>
<dbReference type="CDD" id="cd14498">
    <property type="entry name" value="DSP"/>
    <property type="match status" value="1"/>
</dbReference>
<dbReference type="InterPro" id="IPR000387">
    <property type="entry name" value="Tyr_Pase_dom"/>
</dbReference>
<dbReference type="InterPro" id="IPR000340">
    <property type="entry name" value="Dual-sp_phosphatase_cat-dom"/>
</dbReference>
<dbReference type="SUPFAM" id="SSF52799">
    <property type="entry name" value="(Phosphotyrosine protein) phosphatases II"/>
    <property type="match status" value="1"/>
</dbReference>
<dbReference type="GO" id="GO:0140096">
    <property type="term" value="F:catalytic activity, acting on a protein"/>
    <property type="evidence" value="ECO:0007669"/>
    <property type="project" value="UniProtKB-ARBA"/>
</dbReference>
<dbReference type="PROSITE" id="PS50056">
    <property type="entry name" value="TYR_PHOSPHATASE_2"/>
    <property type="match status" value="1"/>
</dbReference>
<evidence type="ECO:0000313" key="5">
    <source>
        <dbReference type="Proteomes" id="UP000310421"/>
    </source>
</evidence>
<dbReference type="GO" id="GO:1990444">
    <property type="term" value="F:F-box domain binding"/>
    <property type="evidence" value="ECO:0007669"/>
    <property type="project" value="TreeGrafter"/>
</dbReference>
<comment type="caution">
    <text evidence="4">The sequence shown here is derived from an EMBL/GenBank/DDBJ whole genome shotgun (WGS) entry which is preliminary data.</text>
</comment>
<protein>
    <submittedName>
        <fullName evidence="4">Phosphatases II</fullName>
    </submittedName>
</protein>
<dbReference type="AlphaFoldDB" id="A0A4S8ZAH1"/>
<evidence type="ECO:0000313" key="4">
    <source>
        <dbReference type="EMBL" id="THW63783.1"/>
    </source>
</evidence>
<feature type="domain" description="Tyrosine specific protein phosphatases" evidence="3">
    <location>
        <begin position="214"/>
        <end position="274"/>
    </location>
</feature>
<dbReference type="PANTHER" id="PTHR46588:SF1">
    <property type="entry name" value="SERINE_THREONINE_TYROSINE-INTERACTING PROTEIN"/>
    <property type="match status" value="1"/>
</dbReference>
<dbReference type="PANTHER" id="PTHR46588">
    <property type="entry name" value="SERINE/THREONINE/TYROSINE-INTERACTING PROTEIN"/>
    <property type="match status" value="1"/>
</dbReference>
<dbReference type="GO" id="GO:0005654">
    <property type="term" value="C:nucleoplasm"/>
    <property type="evidence" value="ECO:0007669"/>
    <property type="project" value="TreeGrafter"/>
</dbReference>
<dbReference type="Pfam" id="PF00782">
    <property type="entry name" value="DSPc"/>
    <property type="match status" value="1"/>
</dbReference>
<dbReference type="GO" id="GO:0062026">
    <property type="term" value="P:negative regulation of SCF-dependent proteasomal ubiquitin-dependent catabolic process"/>
    <property type="evidence" value="ECO:0007669"/>
    <property type="project" value="TreeGrafter"/>
</dbReference>